<accession>A0AAV7VY17</accession>
<sequence>MVKNITEGMRTVVLSVRGSNGELDAGVVIIPECEIDICGKKIVVFADFGSPFTMIGNKLWDEEFASESVELLPPDINPVSYGGTHIDVLRYVVRKIGF</sequence>
<protein>
    <submittedName>
        <fullName evidence="1">Uncharacterized protein</fullName>
    </submittedName>
</protein>
<name>A0AAV7VY17_PLEWA</name>
<comment type="caution">
    <text evidence="1">The sequence shown here is derived from an EMBL/GenBank/DDBJ whole genome shotgun (WGS) entry which is preliminary data.</text>
</comment>
<dbReference type="EMBL" id="JANPWB010000002">
    <property type="protein sequence ID" value="KAJ1204879.1"/>
    <property type="molecule type" value="Genomic_DNA"/>
</dbReference>
<organism evidence="1 2">
    <name type="scientific">Pleurodeles waltl</name>
    <name type="common">Iberian ribbed newt</name>
    <dbReference type="NCBI Taxonomy" id="8319"/>
    <lineage>
        <taxon>Eukaryota</taxon>
        <taxon>Metazoa</taxon>
        <taxon>Chordata</taxon>
        <taxon>Craniata</taxon>
        <taxon>Vertebrata</taxon>
        <taxon>Euteleostomi</taxon>
        <taxon>Amphibia</taxon>
        <taxon>Batrachia</taxon>
        <taxon>Caudata</taxon>
        <taxon>Salamandroidea</taxon>
        <taxon>Salamandridae</taxon>
        <taxon>Pleurodelinae</taxon>
        <taxon>Pleurodeles</taxon>
    </lineage>
</organism>
<gene>
    <name evidence="1" type="ORF">NDU88_000317</name>
</gene>
<dbReference type="Proteomes" id="UP001066276">
    <property type="component" value="Chromosome 1_2"/>
</dbReference>
<keyword evidence="2" id="KW-1185">Reference proteome</keyword>
<proteinExistence type="predicted"/>
<dbReference type="AlphaFoldDB" id="A0AAV7VY17"/>
<reference evidence="1" key="1">
    <citation type="journal article" date="2022" name="bioRxiv">
        <title>Sequencing and chromosome-scale assembly of the giantPleurodeles waltlgenome.</title>
        <authorList>
            <person name="Brown T."/>
            <person name="Elewa A."/>
            <person name="Iarovenko S."/>
            <person name="Subramanian E."/>
            <person name="Araus A.J."/>
            <person name="Petzold A."/>
            <person name="Susuki M."/>
            <person name="Suzuki K.-i.T."/>
            <person name="Hayashi T."/>
            <person name="Toyoda A."/>
            <person name="Oliveira C."/>
            <person name="Osipova E."/>
            <person name="Leigh N.D."/>
            <person name="Simon A."/>
            <person name="Yun M.H."/>
        </authorList>
    </citation>
    <scope>NUCLEOTIDE SEQUENCE</scope>
    <source>
        <strain evidence="1">20211129_DDA</strain>
        <tissue evidence="1">Liver</tissue>
    </source>
</reference>
<evidence type="ECO:0000313" key="1">
    <source>
        <dbReference type="EMBL" id="KAJ1204879.1"/>
    </source>
</evidence>
<evidence type="ECO:0000313" key="2">
    <source>
        <dbReference type="Proteomes" id="UP001066276"/>
    </source>
</evidence>